<evidence type="ECO:0000313" key="2">
    <source>
        <dbReference type="Proteomes" id="UP000611708"/>
    </source>
</evidence>
<dbReference type="Proteomes" id="UP000611708">
    <property type="component" value="Unassembled WGS sequence"/>
</dbReference>
<gene>
    <name evidence="1" type="ORF">I2H36_19050</name>
</gene>
<comment type="caution">
    <text evidence="1">The sequence shown here is derived from an EMBL/GenBank/DDBJ whole genome shotgun (WGS) entry which is preliminary data.</text>
</comment>
<organism evidence="1 2">
    <name type="scientific">Microvirga terrestris</name>
    <dbReference type="NCBI Taxonomy" id="2791024"/>
    <lineage>
        <taxon>Bacteria</taxon>
        <taxon>Pseudomonadati</taxon>
        <taxon>Pseudomonadota</taxon>
        <taxon>Alphaproteobacteria</taxon>
        <taxon>Hyphomicrobiales</taxon>
        <taxon>Methylobacteriaceae</taxon>
        <taxon>Microvirga</taxon>
    </lineage>
</organism>
<proteinExistence type="predicted"/>
<sequence>MAIKHNDALVADVVDHQVGQFLFLLEQLSGLTRLLNAFEEAHQQESGTQNNPHQKCDTFENNLQIGRPLQSCMIVAERNDPIGGIPEPVCELHHLLAKQRRSLGVDLVLEARLCHRELKVDLLEVADETKAFHQLALASLQQNRQSADEDIGTKARLFLRRAQVLIRGDTG</sequence>
<evidence type="ECO:0008006" key="3">
    <source>
        <dbReference type="Google" id="ProtNLM"/>
    </source>
</evidence>
<dbReference type="RefSeq" id="WP_196265487.1">
    <property type="nucleotide sequence ID" value="NZ_JADQDN010000017.1"/>
</dbReference>
<reference evidence="1 2" key="1">
    <citation type="submission" date="2020-11" db="EMBL/GenBank/DDBJ databases">
        <authorList>
            <person name="Kim M.K."/>
        </authorList>
    </citation>
    <scope>NUCLEOTIDE SEQUENCE [LARGE SCALE GENOMIC DNA]</scope>
    <source>
        <strain evidence="1 2">BT290</strain>
    </source>
</reference>
<protein>
    <recommendedName>
        <fullName evidence="3">DUF2383 domain-containing protein</fullName>
    </recommendedName>
</protein>
<dbReference type="EMBL" id="JADQDN010000017">
    <property type="protein sequence ID" value="MBF9198135.1"/>
    <property type="molecule type" value="Genomic_DNA"/>
</dbReference>
<name>A0ABS0HX94_9HYPH</name>
<accession>A0ABS0HX94</accession>
<evidence type="ECO:0000313" key="1">
    <source>
        <dbReference type="EMBL" id="MBF9198135.1"/>
    </source>
</evidence>
<keyword evidence="2" id="KW-1185">Reference proteome</keyword>